<comment type="caution">
    <text evidence="1">The sequence shown here is derived from an EMBL/GenBank/DDBJ whole genome shotgun (WGS) entry which is preliminary data.</text>
</comment>
<evidence type="ECO:0000313" key="1">
    <source>
        <dbReference type="EMBL" id="TCN88897.1"/>
    </source>
</evidence>
<proteinExistence type="predicted"/>
<protein>
    <submittedName>
        <fullName evidence="1">Uncharacterized protein</fullName>
    </submittedName>
</protein>
<organism evidence="1 2">
    <name type="scientific">Shewanella fodinae</name>
    <dbReference type="NCBI Taxonomy" id="552357"/>
    <lineage>
        <taxon>Bacteria</taxon>
        <taxon>Pseudomonadati</taxon>
        <taxon>Pseudomonadota</taxon>
        <taxon>Gammaproteobacteria</taxon>
        <taxon>Alteromonadales</taxon>
        <taxon>Shewanellaceae</taxon>
        <taxon>Shewanella</taxon>
    </lineage>
</organism>
<gene>
    <name evidence="1" type="ORF">EDC91_10378</name>
</gene>
<sequence>MYFQILFESIIKYQWFFPLRMPGRLDTGITNTLLIRHDRGEHHDEGCGIQTSARTWR</sequence>
<evidence type="ECO:0000313" key="2">
    <source>
        <dbReference type="Proteomes" id="UP000294832"/>
    </source>
</evidence>
<reference evidence="1 2" key="1">
    <citation type="submission" date="2019-03" db="EMBL/GenBank/DDBJ databases">
        <title>Freshwater and sediment microbial communities from various areas in North America, analyzing microbe dynamics in response to fracking.</title>
        <authorList>
            <person name="Lamendella R."/>
        </authorList>
    </citation>
    <scope>NUCLEOTIDE SEQUENCE [LARGE SCALE GENOMIC DNA]</scope>
    <source>
        <strain evidence="1 2">74A</strain>
    </source>
</reference>
<dbReference type="Proteomes" id="UP000294832">
    <property type="component" value="Unassembled WGS sequence"/>
</dbReference>
<accession>A0A4R2FHR4</accession>
<name>A0A4R2FHR4_9GAMM</name>
<keyword evidence="2" id="KW-1185">Reference proteome</keyword>
<dbReference type="AlphaFoldDB" id="A0A4R2FHR4"/>
<dbReference type="EMBL" id="SLWF01000003">
    <property type="protein sequence ID" value="TCN88897.1"/>
    <property type="molecule type" value="Genomic_DNA"/>
</dbReference>